<protein>
    <recommendedName>
        <fullName evidence="4">Coenzyme Q-binding protein COQ10 START domain-containing protein</fullName>
    </recommendedName>
</protein>
<dbReference type="Proteomes" id="UP000706124">
    <property type="component" value="Unassembled WGS sequence"/>
</dbReference>
<dbReference type="InterPro" id="IPR044996">
    <property type="entry name" value="COQ10-like"/>
</dbReference>
<comment type="function">
    <text evidence="3">Required for the function of coenzyme Q in the respiratory chain. May serve as a chaperone or may be involved in the transport of Q6 from its site of synthesis to the catalytic sites of the respiratory complexes.</text>
</comment>
<dbReference type="AlphaFoldDB" id="A0A9P7MCT7"/>
<dbReference type="SUPFAM" id="SSF55961">
    <property type="entry name" value="Bet v1-like"/>
    <property type="match status" value="1"/>
</dbReference>
<dbReference type="GO" id="GO:0005739">
    <property type="term" value="C:mitochondrion"/>
    <property type="evidence" value="ECO:0007669"/>
    <property type="project" value="TreeGrafter"/>
</dbReference>
<dbReference type="CDD" id="cd07813">
    <property type="entry name" value="COQ10p_like"/>
    <property type="match status" value="1"/>
</dbReference>
<gene>
    <name evidence="5" type="ORF">E4U60_001129</name>
</gene>
<dbReference type="Gene3D" id="3.30.530.20">
    <property type="match status" value="1"/>
</dbReference>
<feature type="domain" description="Coenzyme Q-binding protein COQ10 START" evidence="4">
    <location>
        <begin position="53"/>
        <end position="203"/>
    </location>
</feature>
<evidence type="ECO:0000256" key="3">
    <source>
        <dbReference type="ARBA" id="ARBA00024947"/>
    </source>
</evidence>
<proteinExistence type="inferred from homology"/>
<comment type="subunit">
    <text evidence="2">Interacts with coenzyme Q.</text>
</comment>
<evidence type="ECO:0000256" key="2">
    <source>
        <dbReference type="ARBA" id="ARBA00011814"/>
    </source>
</evidence>
<dbReference type="OrthoDB" id="292693at2759"/>
<comment type="caution">
    <text evidence="5">The sequence shown here is derived from an EMBL/GenBank/DDBJ whole genome shotgun (WGS) entry which is preliminary data.</text>
</comment>
<name>A0A9P7MCT7_9HYPO</name>
<dbReference type="InterPro" id="IPR023393">
    <property type="entry name" value="START-like_dom_sf"/>
</dbReference>
<keyword evidence="6" id="KW-1185">Reference proteome</keyword>
<comment type="similarity">
    <text evidence="1">Belongs to the COQ10 family.</text>
</comment>
<accession>A0A9P7MCT7</accession>
<dbReference type="EMBL" id="SRPO01000142">
    <property type="protein sequence ID" value="KAG5938912.1"/>
    <property type="molecule type" value="Genomic_DNA"/>
</dbReference>
<reference evidence="5 6" key="1">
    <citation type="journal article" date="2020" name="bioRxiv">
        <title>Whole genome comparisons of ergot fungi reveals the divergence and evolution of species within the genus Claviceps are the result of varying mechanisms driving genome evolution and host range expansion.</title>
        <authorList>
            <person name="Wyka S.A."/>
            <person name="Mondo S.J."/>
            <person name="Liu M."/>
            <person name="Dettman J."/>
            <person name="Nalam V."/>
            <person name="Broders K.D."/>
        </authorList>
    </citation>
    <scope>NUCLEOTIDE SEQUENCE [LARGE SCALE GENOMIC DNA]</scope>
    <source>
        <strain evidence="5 6">CCC 1485</strain>
    </source>
</reference>
<evidence type="ECO:0000259" key="4">
    <source>
        <dbReference type="Pfam" id="PF03364"/>
    </source>
</evidence>
<sequence length="217" mass="24245">MSLRTAISPSPYRAIHRALSQSRLPSRHHHPFLFNQNRFFGGPSTWTASRTLPYAQEQVYKLIADIDAYSSFIPYCTRSRVTQWSPPDEHGQTWPVEADLHVGYKGFEEVFTSQVRCVPNQLIRAFKGDAASAKSKGASSVLKSIVTEWQMRPILAHGASLSSISSPKTQVSLTITYEFANPLYMAVTSVVSNEVAEMLAEAFQKRAVEQLGRPRSP</sequence>
<dbReference type="GO" id="GO:0045333">
    <property type="term" value="P:cellular respiration"/>
    <property type="evidence" value="ECO:0007669"/>
    <property type="project" value="InterPro"/>
</dbReference>
<evidence type="ECO:0000313" key="5">
    <source>
        <dbReference type="EMBL" id="KAG5938912.1"/>
    </source>
</evidence>
<dbReference type="PANTHER" id="PTHR12901">
    <property type="entry name" value="SPERM PROTEIN HOMOLOG"/>
    <property type="match status" value="1"/>
</dbReference>
<evidence type="ECO:0000256" key="1">
    <source>
        <dbReference type="ARBA" id="ARBA00006885"/>
    </source>
</evidence>
<organism evidence="5 6">
    <name type="scientific">Claviceps pazoutovae</name>
    <dbReference type="NCBI Taxonomy" id="1649127"/>
    <lineage>
        <taxon>Eukaryota</taxon>
        <taxon>Fungi</taxon>
        <taxon>Dikarya</taxon>
        <taxon>Ascomycota</taxon>
        <taxon>Pezizomycotina</taxon>
        <taxon>Sordariomycetes</taxon>
        <taxon>Hypocreomycetidae</taxon>
        <taxon>Hypocreales</taxon>
        <taxon>Clavicipitaceae</taxon>
        <taxon>Claviceps</taxon>
    </lineage>
</organism>
<dbReference type="GO" id="GO:0048039">
    <property type="term" value="F:ubiquinone binding"/>
    <property type="evidence" value="ECO:0007669"/>
    <property type="project" value="InterPro"/>
</dbReference>
<dbReference type="Pfam" id="PF03364">
    <property type="entry name" value="Polyketide_cyc"/>
    <property type="match status" value="1"/>
</dbReference>
<dbReference type="InterPro" id="IPR005031">
    <property type="entry name" value="COQ10_START"/>
</dbReference>
<evidence type="ECO:0000313" key="6">
    <source>
        <dbReference type="Proteomes" id="UP000706124"/>
    </source>
</evidence>
<dbReference type="PANTHER" id="PTHR12901:SF10">
    <property type="entry name" value="COENZYME Q-BINDING PROTEIN COQ10, MITOCHONDRIAL"/>
    <property type="match status" value="1"/>
</dbReference>